<evidence type="ECO:0000313" key="3">
    <source>
        <dbReference type="EMBL" id="KKK57795.1"/>
    </source>
</evidence>
<dbReference type="AlphaFoldDB" id="A0A0F8X9X4"/>
<evidence type="ECO:0000259" key="1">
    <source>
        <dbReference type="PROSITE" id="PS50404"/>
    </source>
</evidence>
<dbReference type="Pfam" id="PF13417">
    <property type="entry name" value="GST_N_3"/>
    <property type="match status" value="1"/>
</dbReference>
<gene>
    <name evidence="3" type="ORF">LCGC14_3050900</name>
</gene>
<evidence type="ECO:0008006" key="4">
    <source>
        <dbReference type="Google" id="ProtNLM"/>
    </source>
</evidence>
<dbReference type="InterPro" id="IPR036282">
    <property type="entry name" value="Glutathione-S-Trfase_C_sf"/>
</dbReference>
<dbReference type="SFLD" id="SFLDS00019">
    <property type="entry name" value="Glutathione_Transferase_(cytos"/>
    <property type="match status" value="1"/>
</dbReference>
<dbReference type="Gene3D" id="3.40.30.10">
    <property type="entry name" value="Glutaredoxin"/>
    <property type="match status" value="1"/>
</dbReference>
<dbReference type="GO" id="GO:0005737">
    <property type="term" value="C:cytoplasm"/>
    <property type="evidence" value="ECO:0007669"/>
    <property type="project" value="TreeGrafter"/>
</dbReference>
<dbReference type="SUPFAM" id="SSF47616">
    <property type="entry name" value="GST C-terminal domain-like"/>
    <property type="match status" value="1"/>
</dbReference>
<protein>
    <recommendedName>
        <fullName evidence="4">GST N-terminal domain-containing protein</fullName>
    </recommendedName>
</protein>
<dbReference type="InterPro" id="IPR004045">
    <property type="entry name" value="Glutathione_S-Trfase_N"/>
</dbReference>
<feature type="domain" description="GST N-terminal" evidence="1">
    <location>
        <begin position="1"/>
        <end position="80"/>
    </location>
</feature>
<dbReference type="EMBL" id="LAZR01064298">
    <property type="protein sequence ID" value="KKK57795.1"/>
    <property type="molecule type" value="Genomic_DNA"/>
</dbReference>
<comment type="caution">
    <text evidence="3">The sequence shown here is derived from an EMBL/GenBank/DDBJ whole genome shotgun (WGS) entry which is preliminary data.</text>
</comment>
<proteinExistence type="predicted"/>
<reference evidence="3" key="1">
    <citation type="journal article" date="2015" name="Nature">
        <title>Complex archaea that bridge the gap between prokaryotes and eukaryotes.</title>
        <authorList>
            <person name="Spang A."/>
            <person name="Saw J.H."/>
            <person name="Jorgensen S.L."/>
            <person name="Zaremba-Niedzwiedzka K."/>
            <person name="Martijn J."/>
            <person name="Lind A.E."/>
            <person name="van Eijk R."/>
            <person name="Schleper C."/>
            <person name="Guy L."/>
            <person name="Ettema T.J."/>
        </authorList>
    </citation>
    <scope>NUCLEOTIDE SEQUENCE</scope>
</reference>
<dbReference type="Pfam" id="PF13410">
    <property type="entry name" value="GST_C_2"/>
    <property type="match status" value="1"/>
</dbReference>
<dbReference type="InterPro" id="IPR010987">
    <property type="entry name" value="Glutathione-S-Trfase_C-like"/>
</dbReference>
<accession>A0A0F8X9X4</accession>
<dbReference type="InterPro" id="IPR050983">
    <property type="entry name" value="GST_Omega/HSP26"/>
</dbReference>
<dbReference type="InterPro" id="IPR036249">
    <property type="entry name" value="Thioredoxin-like_sf"/>
</dbReference>
<dbReference type="PANTHER" id="PTHR43968">
    <property type="match status" value="1"/>
</dbReference>
<name>A0A0F8X9X4_9ZZZZ</name>
<organism evidence="3">
    <name type="scientific">marine sediment metagenome</name>
    <dbReference type="NCBI Taxonomy" id="412755"/>
    <lineage>
        <taxon>unclassified sequences</taxon>
        <taxon>metagenomes</taxon>
        <taxon>ecological metagenomes</taxon>
    </lineage>
</organism>
<evidence type="ECO:0000259" key="2">
    <source>
        <dbReference type="PROSITE" id="PS50405"/>
    </source>
</evidence>
<dbReference type="InterPro" id="IPR040079">
    <property type="entry name" value="Glutathione_S-Trfase"/>
</dbReference>
<dbReference type="CDD" id="cd03060">
    <property type="entry name" value="GST_N_Omega_like"/>
    <property type="match status" value="1"/>
</dbReference>
<dbReference type="SUPFAM" id="SSF52833">
    <property type="entry name" value="Thioredoxin-like"/>
    <property type="match status" value="1"/>
</dbReference>
<dbReference type="PROSITE" id="PS50404">
    <property type="entry name" value="GST_NTER"/>
    <property type="match status" value="1"/>
</dbReference>
<dbReference type="CDD" id="cd03196">
    <property type="entry name" value="GST_C_5"/>
    <property type="match status" value="1"/>
</dbReference>
<dbReference type="Gene3D" id="1.20.1050.10">
    <property type="match status" value="1"/>
</dbReference>
<dbReference type="PROSITE" id="PS50405">
    <property type="entry name" value="GST_CTER"/>
    <property type="match status" value="1"/>
</dbReference>
<feature type="domain" description="GST C-terminal" evidence="2">
    <location>
        <begin position="83"/>
        <end position="203"/>
    </location>
</feature>
<sequence length="212" mass="24771">MLPILYSFRRCPYAIRARMALKYAGVQVELREILLREKPPQMLAVSTKGTVPVLVLPDGSVFDESYDVMRWALGINDPDYWWDPILASAVDALIEQNDFSFKVHLDHYKYADRHPQHTMEHYRTQAEGFLKILEVRLKTSRFLLGEKMSIADVGVFPFIRQFAFVDKNWFDQAPYPNLQNWLAFFLNSELFLSVMTKYPAWQEGLVIQGFPE</sequence>
<dbReference type="PANTHER" id="PTHR43968:SF6">
    <property type="entry name" value="GLUTATHIONE S-TRANSFERASE OMEGA"/>
    <property type="match status" value="1"/>
</dbReference>